<dbReference type="EMBL" id="VIEB01000009">
    <property type="protein sequence ID" value="TQE13585.1"/>
    <property type="molecule type" value="Genomic_DNA"/>
</dbReference>
<reference evidence="3 4" key="1">
    <citation type="journal article" date="2019" name="G3 (Bethesda)">
        <title>Sequencing of a Wild Apple (Malus baccata) Genome Unravels the Differences Between Cultivated and Wild Apple Species Regarding Disease Resistance and Cold Tolerance.</title>
        <authorList>
            <person name="Chen X."/>
        </authorList>
    </citation>
    <scope>NUCLEOTIDE SEQUENCE [LARGE SCALE GENOMIC DNA]</scope>
    <source>
        <strain evidence="4">cv. Shandingzi</strain>
        <tissue evidence="3">Leaves</tissue>
    </source>
</reference>
<evidence type="ECO:0008006" key="5">
    <source>
        <dbReference type="Google" id="ProtNLM"/>
    </source>
</evidence>
<dbReference type="Pfam" id="PF13041">
    <property type="entry name" value="PPR_2"/>
    <property type="match status" value="1"/>
</dbReference>
<dbReference type="GO" id="GO:0003723">
    <property type="term" value="F:RNA binding"/>
    <property type="evidence" value="ECO:0007669"/>
    <property type="project" value="InterPro"/>
</dbReference>
<dbReference type="InterPro" id="IPR011990">
    <property type="entry name" value="TPR-like_helical_dom_sf"/>
</dbReference>
<keyword evidence="1" id="KW-0677">Repeat</keyword>
<keyword evidence="4" id="KW-1185">Reference proteome</keyword>
<comment type="caution">
    <text evidence="3">The sequence shown here is derived from an EMBL/GenBank/DDBJ whole genome shotgun (WGS) entry which is preliminary data.</text>
</comment>
<feature type="repeat" description="PPR" evidence="2">
    <location>
        <begin position="25"/>
        <end position="59"/>
    </location>
</feature>
<dbReference type="InterPro" id="IPR046960">
    <property type="entry name" value="PPR_At4g14850-like_plant"/>
</dbReference>
<dbReference type="InterPro" id="IPR002885">
    <property type="entry name" value="PPR_rpt"/>
</dbReference>
<gene>
    <name evidence="3" type="ORF">C1H46_000592</name>
</gene>
<evidence type="ECO:0000313" key="4">
    <source>
        <dbReference type="Proteomes" id="UP000315295"/>
    </source>
</evidence>
<dbReference type="PANTHER" id="PTHR47926:SF386">
    <property type="entry name" value="PENTATRICOPEPTIDE REPEAT-CONTAINING PROTEIN"/>
    <property type="match status" value="1"/>
</dbReference>
<dbReference type="PROSITE" id="PS51375">
    <property type="entry name" value="PPR"/>
    <property type="match status" value="1"/>
</dbReference>
<evidence type="ECO:0000256" key="1">
    <source>
        <dbReference type="ARBA" id="ARBA00022737"/>
    </source>
</evidence>
<proteinExistence type="predicted"/>
<dbReference type="STRING" id="106549.A0A540NRE3"/>
<dbReference type="Pfam" id="PF01535">
    <property type="entry name" value="PPR"/>
    <property type="match status" value="1"/>
</dbReference>
<name>A0A540NRE3_MALBA</name>
<sequence>MVDMFGKCKYVDLARLVFDAMAVKDVVSWTSFCSCYVNCGMPRQGLEAFHEMGLNGVRPNVVTVSSILPACSELKDLNLGSLIHGFVVRHGMEENVFVSSALVNIYASCLSIKQAQLVFDMMSKRDFVSWNVLLTAYFSNRDTKKGCNFCWLCLWVSYVHGSAIS</sequence>
<dbReference type="NCBIfam" id="TIGR00756">
    <property type="entry name" value="PPR"/>
    <property type="match status" value="1"/>
</dbReference>
<dbReference type="Proteomes" id="UP000315295">
    <property type="component" value="Unassembled WGS sequence"/>
</dbReference>
<accession>A0A540NRE3</accession>
<dbReference type="AlphaFoldDB" id="A0A540NRE3"/>
<evidence type="ECO:0000256" key="2">
    <source>
        <dbReference type="PROSITE-ProRule" id="PRU00708"/>
    </source>
</evidence>
<dbReference type="GO" id="GO:0009451">
    <property type="term" value="P:RNA modification"/>
    <property type="evidence" value="ECO:0007669"/>
    <property type="project" value="InterPro"/>
</dbReference>
<organism evidence="3 4">
    <name type="scientific">Malus baccata</name>
    <name type="common">Siberian crab apple</name>
    <name type="synonym">Pyrus baccata</name>
    <dbReference type="NCBI Taxonomy" id="106549"/>
    <lineage>
        <taxon>Eukaryota</taxon>
        <taxon>Viridiplantae</taxon>
        <taxon>Streptophyta</taxon>
        <taxon>Embryophyta</taxon>
        <taxon>Tracheophyta</taxon>
        <taxon>Spermatophyta</taxon>
        <taxon>Magnoliopsida</taxon>
        <taxon>eudicotyledons</taxon>
        <taxon>Gunneridae</taxon>
        <taxon>Pentapetalae</taxon>
        <taxon>rosids</taxon>
        <taxon>fabids</taxon>
        <taxon>Rosales</taxon>
        <taxon>Rosaceae</taxon>
        <taxon>Amygdaloideae</taxon>
        <taxon>Maleae</taxon>
        <taxon>Malus</taxon>
    </lineage>
</organism>
<evidence type="ECO:0000313" key="3">
    <source>
        <dbReference type="EMBL" id="TQE13585.1"/>
    </source>
</evidence>
<dbReference type="Gene3D" id="1.25.40.10">
    <property type="entry name" value="Tetratricopeptide repeat domain"/>
    <property type="match status" value="2"/>
</dbReference>
<protein>
    <recommendedName>
        <fullName evidence="5">Pentatricopeptide repeat-containing protein</fullName>
    </recommendedName>
</protein>
<dbReference type="PANTHER" id="PTHR47926">
    <property type="entry name" value="PENTATRICOPEPTIDE REPEAT-CONTAINING PROTEIN"/>
    <property type="match status" value="1"/>
</dbReference>